<dbReference type="RefSeq" id="WP_024997497.1">
    <property type="nucleotide sequence ID" value="NZ_ATZI01000010.1"/>
</dbReference>
<comment type="caution">
    <text evidence="2">The sequence shown here is derived from an EMBL/GenBank/DDBJ whole genome shotgun (WGS) entry which is preliminary data.</text>
</comment>
<evidence type="ECO:0000259" key="1">
    <source>
        <dbReference type="PROSITE" id="PS50164"/>
    </source>
</evidence>
<dbReference type="Proteomes" id="UP000027601">
    <property type="component" value="Unassembled WGS sequence"/>
</dbReference>
<dbReference type="EMBL" id="BAJS01000033">
    <property type="protein sequence ID" value="GAK37945.1"/>
    <property type="molecule type" value="Genomic_DNA"/>
</dbReference>
<dbReference type="InterPro" id="IPR000305">
    <property type="entry name" value="GIY-YIG_endonuc"/>
</dbReference>
<dbReference type="InterPro" id="IPR035901">
    <property type="entry name" value="GIY-YIG_endonuc_sf"/>
</dbReference>
<dbReference type="eggNOG" id="ENOG5033JBC">
    <property type="taxonomic scope" value="Bacteria"/>
</dbReference>
<gene>
    <name evidence="2" type="ORF">JCM15093_3235</name>
</gene>
<keyword evidence="3" id="KW-1185">Reference proteome</keyword>
<dbReference type="SUPFAM" id="SSF82771">
    <property type="entry name" value="GIY-YIG endonuclease"/>
    <property type="match status" value="1"/>
</dbReference>
<dbReference type="AlphaFoldDB" id="A0A069D6I1"/>
<sequence length="148" mass="17452">MDNFILLFDEIKDLAVEQLVTKIKESNKIKVKDIRLIDLLHDRRSLLGVYIFFDEKDIPIYVGKSSSRSILERLASHFDTRSNAFFNNFLRKITEKDKLNINDENLKDAYAKAINFNLVFLDYPSKELIVSIEKQLIKALNPIYNRRR</sequence>
<feature type="domain" description="GIY-YIG" evidence="1">
    <location>
        <begin position="45"/>
        <end position="146"/>
    </location>
</feature>
<evidence type="ECO:0000313" key="3">
    <source>
        <dbReference type="Proteomes" id="UP000027601"/>
    </source>
</evidence>
<dbReference type="OrthoDB" id="9803913at2"/>
<evidence type="ECO:0000313" key="2">
    <source>
        <dbReference type="EMBL" id="GAK37945.1"/>
    </source>
</evidence>
<protein>
    <recommendedName>
        <fullName evidence="1">GIY-YIG domain-containing protein</fullName>
    </recommendedName>
</protein>
<proteinExistence type="predicted"/>
<dbReference type="SMART" id="SM00465">
    <property type="entry name" value="GIYc"/>
    <property type="match status" value="1"/>
</dbReference>
<reference evidence="2 3" key="1">
    <citation type="journal article" date="2015" name="Microbes Environ.">
        <title>Distribution and evolution of nitrogen fixation genes in the phylum bacteroidetes.</title>
        <authorList>
            <person name="Inoue J."/>
            <person name="Oshima K."/>
            <person name="Suda W."/>
            <person name="Sakamoto M."/>
            <person name="Iino T."/>
            <person name="Noda S."/>
            <person name="Hongoh Y."/>
            <person name="Hattori M."/>
            <person name="Ohkuma M."/>
        </authorList>
    </citation>
    <scope>NUCLEOTIDE SEQUENCE [LARGE SCALE GENOMIC DNA]</scope>
    <source>
        <strain evidence="2 3">JCM 15093</strain>
    </source>
</reference>
<dbReference type="Pfam" id="PF01541">
    <property type="entry name" value="GIY-YIG"/>
    <property type="match status" value="1"/>
</dbReference>
<dbReference type="Gene3D" id="3.40.1440.10">
    <property type="entry name" value="GIY-YIG endonuclease"/>
    <property type="match status" value="1"/>
</dbReference>
<accession>A0A069D6I1</accession>
<dbReference type="PROSITE" id="PS50164">
    <property type="entry name" value="GIY_YIG"/>
    <property type="match status" value="1"/>
</dbReference>
<dbReference type="STRING" id="1121097.GCA_000428125_02368"/>
<organism evidence="2 3">
    <name type="scientific">Bacteroides graminisolvens DSM 19988 = JCM 15093</name>
    <dbReference type="NCBI Taxonomy" id="1121097"/>
    <lineage>
        <taxon>Bacteria</taxon>
        <taxon>Pseudomonadati</taxon>
        <taxon>Bacteroidota</taxon>
        <taxon>Bacteroidia</taxon>
        <taxon>Bacteroidales</taxon>
        <taxon>Bacteroidaceae</taxon>
        <taxon>Bacteroides</taxon>
    </lineage>
</organism>
<name>A0A069D6I1_9BACE</name>